<evidence type="ECO:0000256" key="3">
    <source>
        <dbReference type="ARBA" id="ARBA00009025"/>
    </source>
</evidence>
<keyword evidence="13 17" id="KW-0830">Ubiquinone</keyword>
<evidence type="ECO:0000256" key="16">
    <source>
        <dbReference type="ARBA" id="ARBA00049551"/>
    </source>
</evidence>
<keyword evidence="12 17" id="KW-0520">NAD</keyword>
<keyword evidence="7 17" id="KW-0679">Respiratory chain</keyword>
<evidence type="ECO:0000259" key="19">
    <source>
        <dbReference type="Pfam" id="PF01059"/>
    </source>
</evidence>
<evidence type="ECO:0000256" key="15">
    <source>
        <dbReference type="ARBA" id="ARBA00023136"/>
    </source>
</evidence>
<reference evidence="20" key="2">
    <citation type="journal article" date="2023" name="PeerJ">
        <title>The complete mitochondrial genome and description of a new cryptic Brazilian species of Metopiellus Raffray (Coleoptera: Staphylinidae: Pselaphinae).</title>
        <authorList>
            <person name="Asenjo A."/>
            <person name="de Oliveira M.P.A."/>
            <person name="Oliveira R.R.M."/>
            <person name="Pires E.S."/>
            <person name="Valois M."/>
            <person name="Oliveira G."/>
            <person name="Vasconcelos S."/>
        </authorList>
    </citation>
    <scope>NUCLEOTIDE SEQUENCE</scope>
</reference>
<comment type="function">
    <text evidence="1">Core subunit of the mitochondrial membrane respiratory chain NADH dehydrogenase (Complex I) that is believed to belong to the minimal assembly required for catalysis. Complex I functions in the transfer of electrons from NADH to the respiratory chain. The immediate electron acceptor for the enzyme is believed to be ubiquinone.</text>
</comment>
<evidence type="ECO:0000259" key="18">
    <source>
        <dbReference type="Pfam" id="PF00361"/>
    </source>
</evidence>
<dbReference type="Pfam" id="PF01059">
    <property type="entry name" value="Oxidored_q5_N"/>
    <property type="match status" value="1"/>
</dbReference>
<reference evidence="20" key="1">
    <citation type="submission" date="2021-07" db="EMBL/GenBank/DDBJ databases">
        <authorList>
            <person name="Ansejo A."/>
            <person name="de Oliveira M.P.A."/>
            <person name="Vieira J.S."/>
            <person name="Oliveira R.R.M."/>
            <person name="Pires E.S."/>
            <person name="Oliveira G."/>
            <person name="Vasconcelos S."/>
        </authorList>
    </citation>
    <scope>NUCLEOTIDE SEQUENCE</scope>
</reference>
<gene>
    <name evidence="20" type="primary">ND4</name>
</gene>
<dbReference type="GO" id="GO:0048039">
    <property type="term" value="F:ubiquinone binding"/>
    <property type="evidence" value="ECO:0007669"/>
    <property type="project" value="TreeGrafter"/>
</dbReference>
<sequence>MMSFIFFIIMMIMVNFYSLWLSQYIYYMLFFMFLLINVYNNIYLNLSYMFGIDLLSYLMLLLLFWICSLMILVIKKKNFMEMYLFLMLSLLLSLFCVFSTLNLFYFYIFFEISLIPMLIMILGWGFQPERLQAGVYLFFYMMFMSLPMLLSVFFIYENFYCLMLNMIYNINVFNIFIYLFLVLIFLVKMPMFMIHLWLPKAHVEAPVFGSMMLAGIMLKLGGYGMIRIMMIFMKLGMKFNFVFIIISLFGSLIISFICFRQTDMKSMIAYSSIIHMGLVISGIMTLNYFGLIGSLIMMLGHGLCSSGLFCMLNLVYERFFSRSIYFNKGLINLLPSLSLWWFLLLISNAGSPPSLNLLSEILLMISLVSWNYLLMLLLLLISLLSIMYCLYLFSYSQHGKNIHMFSCSMNQIREFLLLFLHWFPLNLLFLKSEMFLL</sequence>
<feature type="transmembrane region" description="Helical" evidence="17">
    <location>
        <begin position="295"/>
        <end position="317"/>
    </location>
</feature>
<comment type="function">
    <text evidence="17">Core subunit of the mitochondrial membrane respiratory chain NADH dehydrogenase (Complex I) which catalyzes electron transfer from NADH through the respiratory chain, using ubiquinone as an electron acceptor. Essential for the catalytic activity and assembly of complex I.</text>
</comment>
<evidence type="ECO:0000256" key="12">
    <source>
        <dbReference type="ARBA" id="ARBA00023027"/>
    </source>
</evidence>
<dbReference type="AlphaFoldDB" id="A0AAT9QF40"/>
<evidence type="ECO:0000256" key="8">
    <source>
        <dbReference type="ARBA" id="ARBA00022692"/>
    </source>
</evidence>
<keyword evidence="15 17" id="KW-0472">Membrane</keyword>
<dbReference type="InterPro" id="IPR001750">
    <property type="entry name" value="ND/Mrp_TM"/>
</dbReference>
<keyword evidence="14 17" id="KW-0496">Mitochondrion</keyword>
<feature type="transmembrane region" description="Helical" evidence="17">
    <location>
        <begin position="107"/>
        <end position="126"/>
    </location>
</feature>
<dbReference type="GO" id="GO:0015990">
    <property type="term" value="P:electron transport coupled proton transport"/>
    <property type="evidence" value="ECO:0007669"/>
    <property type="project" value="TreeGrafter"/>
</dbReference>
<comment type="similarity">
    <text evidence="3 17">Belongs to the complex I subunit 4 family.</text>
</comment>
<evidence type="ECO:0000256" key="14">
    <source>
        <dbReference type="ARBA" id="ARBA00023128"/>
    </source>
</evidence>
<feature type="transmembrane region" description="Helical" evidence="17">
    <location>
        <begin position="175"/>
        <end position="198"/>
    </location>
</feature>
<evidence type="ECO:0000256" key="7">
    <source>
        <dbReference type="ARBA" id="ARBA00022660"/>
    </source>
</evidence>
<feature type="transmembrane region" description="Helical" evidence="17">
    <location>
        <begin position="210"/>
        <end position="233"/>
    </location>
</feature>
<evidence type="ECO:0000256" key="2">
    <source>
        <dbReference type="ARBA" id="ARBA00004225"/>
    </source>
</evidence>
<feature type="transmembrane region" description="Helical" evidence="17">
    <location>
        <begin position="133"/>
        <end position="155"/>
    </location>
</feature>
<keyword evidence="9" id="KW-1278">Translocase</keyword>
<feature type="domain" description="NADH:quinone oxidoreductase/Mrp antiporter transmembrane" evidence="18">
    <location>
        <begin position="102"/>
        <end position="383"/>
    </location>
</feature>
<proteinExistence type="inferred from homology"/>
<feature type="transmembrane region" description="Helical" evidence="17">
    <location>
        <begin position="54"/>
        <end position="74"/>
    </location>
</feature>
<feature type="transmembrane region" description="Helical" evidence="17">
    <location>
        <begin position="268"/>
        <end position="289"/>
    </location>
</feature>
<feature type="domain" description="NADH:ubiquinone oxidoreductase chain 4 N-terminal" evidence="19">
    <location>
        <begin position="1"/>
        <end position="96"/>
    </location>
</feature>
<dbReference type="GO" id="GO:0042773">
    <property type="term" value="P:ATP synthesis coupled electron transport"/>
    <property type="evidence" value="ECO:0007669"/>
    <property type="project" value="InterPro"/>
</dbReference>
<keyword evidence="11 17" id="KW-1133">Transmembrane helix</keyword>
<dbReference type="GO" id="GO:0003954">
    <property type="term" value="F:NADH dehydrogenase activity"/>
    <property type="evidence" value="ECO:0007669"/>
    <property type="project" value="TreeGrafter"/>
</dbReference>
<name>A0AAT9QF40_9COLE</name>
<feature type="transmembrane region" description="Helical" evidence="17">
    <location>
        <begin position="7"/>
        <end position="34"/>
    </location>
</feature>
<dbReference type="EMBL" id="MZ576845">
    <property type="protein sequence ID" value="UUK33578.1"/>
    <property type="molecule type" value="Genomic_DNA"/>
</dbReference>
<evidence type="ECO:0000256" key="5">
    <source>
        <dbReference type="ARBA" id="ARBA00021006"/>
    </source>
</evidence>
<evidence type="ECO:0000256" key="1">
    <source>
        <dbReference type="ARBA" id="ARBA00003257"/>
    </source>
</evidence>
<feature type="transmembrane region" description="Helical" evidence="17">
    <location>
        <begin position="414"/>
        <end position="430"/>
    </location>
</feature>
<dbReference type="PRINTS" id="PR01437">
    <property type="entry name" value="NUOXDRDTASE4"/>
</dbReference>
<evidence type="ECO:0000256" key="4">
    <source>
        <dbReference type="ARBA" id="ARBA00012944"/>
    </source>
</evidence>
<dbReference type="PANTHER" id="PTHR43507">
    <property type="entry name" value="NADH-UBIQUINONE OXIDOREDUCTASE CHAIN 4"/>
    <property type="match status" value="1"/>
</dbReference>
<evidence type="ECO:0000256" key="9">
    <source>
        <dbReference type="ARBA" id="ARBA00022967"/>
    </source>
</evidence>
<feature type="transmembrane region" description="Helical" evidence="17">
    <location>
        <begin position="329"/>
        <end position="350"/>
    </location>
</feature>
<keyword evidence="10 17" id="KW-0249">Electron transport</keyword>
<dbReference type="EC" id="7.1.1.2" evidence="4 17"/>
<keyword evidence="6 17" id="KW-0813">Transport</keyword>
<dbReference type="PANTHER" id="PTHR43507:SF20">
    <property type="entry name" value="NADH-UBIQUINONE OXIDOREDUCTASE CHAIN 4"/>
    <property type="match status" value="1"/>
</dbReference>
<comment type="subcellular location">
    <subcellularLocation>
        <location evidence="2 17">Mitochondrion membrane</location>
        <topology evidence="2 17">Multi-pass membrane protein</topology>
    </subcellularLocation>
</comment>
<organism evidence="20">
    <name type="scientific">Metopiellus crypticus</name>
    <dbReference type="NCBI Taxonomy" id="3140185"/>
    <lineage>
        <taxon>Eukaryota</taxon>
        <taxon>Metazoa</taxon>
        <taxon>Ecdysozoa</taxon>
        <taxon>Arthropoda</taxon>
        <taxon>Hexapoda</taxon>
        <taxon>Insecta</taxon>
        <taxon>Pterygota</taxon>
        <taxon>Neoptera</taxon>
        <taxon>Endopterygota</taxon>
        <taxon>Coleoptera</taxon>
        <taxon>Polyphaga</taxon>
        <taxon>Staphyliniformia</taxon>
        <taxon>Staphylinidae</taxon>
        <taxon>Omaliinae group</taxon>
        <taxon>Pselaphinae</taxon>
        <taxon>Metopiellus</taxon>
    </lineage>
</organism>
<geneLocation type="mitochondrion" evidence="20"/>
<evidence type="ECO:0000256" key="11">
    <source>
        <dbReference type="ARBA" id="ARBA00022989"/>
    </source>
</evidence>
<comment type="catalytic activity">
    <reaction evidence="16 17">
        <text>a ubiquinone + NADH + 5 H(+)(in) = a ubiquinol + NAD(+) + 4 H(+)(out)</text>
        <dbReference type="Rhea" id="RHEA:29091"/>
        <dbReference type="Rhea" id="RHEA-COMP:9565"/>
        <dbReference type="Rhea" id="RHEA-COMP:9566"/>
        <dbReference type="ChEBI" id="CHEBI:15378"/>
        <dbReference type="ChEBI" id="CHEBI:16389"/>
        <dbReference type="ChEBI" id="CHEBI:17976"/>
        <dbReference type="ChEBI" id="CHEBI:57540"/>
        <dbReference type="ChEBI" id="CHEBI:57945"/>
        <dbReference type="EC" id="7.1.1.2"/>
    </reaction>
</comment>
<dbReference type="Pfam" id="PF00361">
    <property type="entry name" value="Proton_antipo_M"/>
    <property type="match status" value="1"/>
</dbReference>
<accession>A0AAT9QF40</accession>
<evidence type="ECO:0000256" key="13">
    <source>
        <dbReference type="ARBA" id="ARBA00023075"/>
    </source>
</evidence>
<feature type="transmembrane region" description="Helical" evidence="17">
    <location>
        <begin position="239"/>
        <end position="259"/>
    </location>
</feature>
<evidence type="ECO:0000256" key="6">
    <source>
        <dbReference type="ARBA" id="ARBA00022448"/>
    </source>
</evidence>
<evidence type="ECO:0000256" key="17">
    <source>
        <dbReference type="RuleBase" id="RU003297"/>
    </source>
</evidence>
<evidence type="ECO:0000256" key="10">
    <source>
        <dbReference type="ARBA" id="ARBA00022982"/>
    </source>
</evidence>
<evidence type="ECO:0000313" key="20">
    <source>
        <dbReference type="EMBL" id="UUK33565.1"/>
    </source>
</evidence>
<keyword evidence="8 17" id="KW-0812">Transmembrane</keyword>
<dbReference type="GO" id="GO:0031966">
    <property type="term" value="C:mitochondrial membrane"/>
    <property type="evidence" value="ECO:0007669"/>
    <property type="project" value="UniProtKB-SubCell"/>
</dbReference>
<dbReference type="EMBL" id="MZ576844">
    <property type="protein sequence ID" value="UUK33565.1"/>
    <property type="molecule type" value="Genomic_DNA"/>
</dbReference>
<protein>
    <recommendedName>
        <fullName evidence="5 17">NADH-ubiquinone oxidoreductase chain 4</fullName>
        <ecNumber evidence="4 17">7.1.1.2</ecNumber>
    </recommendedName>
</protein>
<dbReference type="InterPro" id="IPR003918">
    <property type="entry name" value="NADH_UbQ_OxRdtase"/>
</dbReference>
<dbReference type="InterPro" id="IPR000260">
    <property type="entry name" value="NADH4_N"/>
</dbReference>
<dbReference type="GO" id="GO:0008137">
    <property type="term" value="F:NADH dehydrogenase (ubiquinone) activity"/>
    <property type="evidence" value="ECO:0007669"/>
    <property type="project" value="UniProtKB-UniRule"/>
</dbReference>
<feature type="transmembrane region" description="Helical" evidence="17">
    <location>
        <begin position="83"/>
        <end position="101"/>
    </location>
</feature>
<feature type="transmembrane region" description="Helical" evidence="17">
    <location>
        <begin position="370"/>
        <end position="393"/>
    </location>
</feature>